<dbReference type="GeneID" id="100572902"/>
<reference evidence="2" key="1">
    <citation type="submission" date="2010-06" db="EMBL/GenBank/DDBJ databases">
        <authorList>
            <person name="Jiang H."/>
            <person name="Abraham K."/>
            <person name="Ali S."/>
            <person name="Alsbrooks S.L."/>
            <person name="Anim B.N."/>
            <person name="Anosike U.S."/>
            <person name="Attaway T."/>
            <person name="Bandaranaike D.P."/>
            <person name="Battles P.K."/>
            <person name="Bell S.N."/>
            <person name="Bell A.V."/>
            <person name="Beltran B."/>
            <person name="Bickham C."/>
            <person name="Bustamante Y."/>
            <person name="Caleb T."/>
            <person name="Canada A."/>
            <person name="Cardenas V."/>
            <person name="Carter K."/>
            <person name="Chacko J."/>
            <person name="Chandrabose M.N."/>
            <person name="Chavez D."/>
            <person name="Chavez A."/>
            <person name="Chen L."/>
            <person name="Chu H.-S."/>
            <person name="Claassen K.J."/>
            <person name="Cockrell R."/>
            <person name="Collins M."/>
            <person name="Cooper J.A."/>
            <person name="Cree A."/>
            <person name="Curry S.M."/>
            <person name="Da Y."/>
            <person name="Dao M.D."/>
            <person name="Das B."/>
            <person name="Davila M.-L."/>
            <person name="Davy-Carroll L."/>
            <person name="Denson S."/>
            <person name="Dinh H."/>
            <person name="Ebong V.E."/>
            <person name="Edwards J.R."/>
            <person name="Egan A."/>
            <person name="El-Daye J."/>
            <person name="Escobedo L."/>
            <person name="Fernandez S."/>
            <person name="Fernando P.R."/>
            <person name="Flagg N."/>
            <person name="Forbes L.D."/>
            <person name="Fowler R.G."/>
            <person name="Fu Q."/>
            <person name="Gabisi R.A."/>
            <person name="Ganer J."/>
            <person name="Garbino Pronczuk A."/>
            <person name="Garcia R.M."/>
            <person name="Garner T."/>
            <person name="Garrett T.E."/>
            <person name="Gonzalez D.A."/>
            <person name="Hamid H."/>
            <person name="Hawkins E.S."/>
            <person name="Hirani K."/>
            <person name="Hogues M.E."/>
            <person name="Hollins B."/>
            <person name="Hsiao C.-H."/>
            <person name="Jabil R."/>
            <person name="James M.L."/>
            <person name="Jhangiani S.N."/>
            <person name="Johnson B."/>
            <person name="Johnson Q."/>
            <person name="Joshi V."/>
            <person name="Kalu J.B."/>
            <person name="Kam C."/>
            <person name="Kashfia A."/>
            <person name="Keebler J."/>
            <person name="Kisamo H."/>
            <person name="Kovar C.L."/>
            <person name="Lago L.A."/>
            <person name="Lai C.-Y."/>
            <person name="Laidlaw J."/>
            <person name="Lara F."/>
            <person name="Le T.-K."/>
            <person name="Lee S.L."/>
            <person name="Legall F.H."/>
            <person name="Lemon S.J."/>
            <person name="Lewis L.R."/>
            <person name="Li B."/>
            <person name="Liu Y."/>
            <person name="Liu Y.-S."/>
            <person name="Lopez J."/>
            <person name="Lozado R.J."/>
            <person name="Lu J."/>
            <person name="Madu R.C."/>
            <person name="Maheshwari M."/>
            <person name="Maheshwari R."/>
            <person name="Malloy K."/>
            <person name="Martinez E."/>
            <person name="Mathew T."/>
            <person name="Mercado I.C."/>
            <person name="Mercado C."/>
            <person name="Meyer B."/>
            <person name="Montgomery K."/>
            <person name="Morgan M.B."/>
            <person name="Munidasa M."/>
            <person name="Nazareth L.V."/>
            <person name="Nelson J."/>
            <person name="Ng B.M."/>
            <person name="Nguyen N.B."/>
            <person name="Nguyen P.Q."/>
            <person name="Nguyen T."/>
            <person name="Obregon M."/>
            <person name="Okwuonu G.O."/>
            <person name="Onwere C.G."/>
            <person name="Orozco G."/>
            <person name="Parra A."/>
            <person name="Patel S."/>
            <person name="Patil S."/>
            <person name="Perez A."/>
            <person name="Perez Y."/>
            <person name="Pham C."/>
            <person name="Primus E.L."/>
            <person name="Pu L.-L."/>
            <person name="Puazo M."/>
            <person name="Qin X."/>
            <person name="Quiroz J.B."/>
            <person name="Reese J."/>
            <person name="Richards S."/>
            <person name="Rives C.M."/>
            <person name="Robberts R."/>
            <person name="Ruiz S.J."/>
            <person name="Ruiz M.J."/>
            <person name="Santibanez J."/>
            <person name="Schneider B.W."/>
            <person name="Sisson I."/>
            <person name="Smith M."/>
            <person name="Sodergren E."/>
            <person name="Song X.-Z."/>
            <person name="Song B.B."/>
            <person name="Summersgill H."/>
            <person name="Thelus R."/>
            <person name="Thornton R.D."/>
            <person name="Trejos Z.Y."/>
            <person name="Usmani K."/>
            <person name="Vattathil S."/>
            <person name="Villasana D."/>
            <person name="Walker D.L."/>
            <person name="Wang S."/>
            <person name="Wang K."/>
            <person name="White C.S."/>
            <person name="Williams A.C."/>
            <person name="Williamson J."/>
            <person name="Wilson K."/>
            <person name="Woghiren I.O."/>
            <person name="Woodworth J.R."/>
            <person name="Worley K.C."/>
            <person name="Wright R.A."/>
            <person name="Wu W."/>
            <person name="Young L."/>
            <person name="Zhang L."/>
            <person name="Zhang J."/>
            <person name="Zhu Y."/>
            <person name="Muzny D.M."/>
            <person name="Weinstock G."/>
            <person name="Gibbs R.A."/>
        </authorList>
    </citation>
    <scope>NUCLEOTIDE SEQUENCE [LARGE SCALE GENOMIC DNA]</scope>
    <source>
        <strain evidence="2">LSR1</strain>
    </source>
</reference>
<evidence type="ECO:0000313" key="2">
    <source>
        <dbReference type="Proteomes" id="UP000007819"/>
    </source>
</evidence>
<name>A0A8R2AAB9_ACYPI</name>
<dbReference type="KEGG" id="api:100572902"/>
<organism evidence="1 2">
    <name type="scientific">Acyrthosiphon pisum</name>
    <name type="common">Pea aphid</name>
    <dbReference type="NCBI Taxonomy" id="7029"/>
    <lineage>
        <taxon>Eukaryota</taxon>
        <taxon>Metazoa</taxon>
        <taxon>Ecdysozoa</taxon>
        <taxon>Arthropoda</taxon>
        <taxon>Hexapoda</taxon>
        <taxon>Insecta</taxon>
        <taxon>Pterygota</taxon>
        <taxon>Neoptera</taxon>
        <taxon>Paraneoptera</taxon>
        <taxon>Hemiptera</taxon>
        <taxon>Sternorrhyncha</taxon>
        <taxon>Aphidomorpha</taxon>
        <taxon>Aphidoidea</taxon>
        <taxon>Aphididae</taxon>
        <taxon>Macrosiphini</taxon>
        <taxon>Acyrthosiphon</taxon>
    </lineage>
</organism>
<sequence length="139" mass="15632">MCGCLSSTVEKDSAAHYGDSRHYHCERRHQNCTARQHRFAADTGAGGDTCDIAPDNYVSYRRDNGTVRRSFDCFIGDSGGGHRGGDLHVGRHDVDPICKYYDVDHQRRDCGYFIAYHGDNSINSYFAVRHVDGGTYFEL</sequence>
<reference evidence="1" key="2">
    <citation type="submission" date="2022-06" db="UniProtKB">
        <authorList>
            <consortium name="EnsemblMetazoa"/>
        </authorList>
    </citation>
    <scope>IDENTIFICATION</scope>
</reference>
<protein>
    <submittedName>
        <fullName evidence="1">Uncharacterized protein</fullName>
    </submittedName>
</protein>
<accession>A0A8R2AAB9</accession>
<dbReference type="EnsemblMetazoa" id="XM_003240083.4">
    <property type="protein sequence ID" value="XP_003240131.1"/>
    <property type="gene ID" value="LOC100572902"/>
</dbReference>
<dbReference type="OrthoDB" id="10462491at2759"/>
<evidence type="ECO:0000313" key="1">
    <source>
        <dbReference type="EnsemblMetazoa" id="XP_003240131.1"/>
    </source>
</evidence>
<proteinExistence type="predicted"/>
<keyword evidence="2" id="KW-1185">Reference proteome</keyword>
<dbReference type="Proteomes" id="UP000007819">
    <property type="component" value="Chromosome A3"/>
</dbReference>
<dbReference type="RefSeq" id="XP_003240131.1">
    <property type="nucleotide sequence ID" value="XM_003240083.4"/>
</dbReference>
<dbReference type="AlphaFoldDB" id="A0A8R2AAB9"/>